<dbReference type="EMBL" id="UAPQ01000003">
    <property type="protein sequence ID" value="SPT53058.1"/>
    <property type="molecule type" value="Genomic_DNA"/>
</dbReference>
<reference evidence="8 9" key="1">
    <citation type="submission" date="2018-06" db="EMBL/GenBank/DDBJ databases">
        <authorList>
            <consortium name="Pathogen Informatics"/>
            <person name="Doyle S."/>
        </authorList>
    </citation>
    <scope>NUCLEOTIDE SEQUENCE [LARGE SCALE GENOMIC DNA]</scope>
    <source>
        <strain evidence="8 9">NCTC11535</strain>
    </source>
</reference>
<evidence type="ECO:0000313" key="8">
    <source>
        <dbReference type="EMBL" id="SPT53058.1"/>
    </source>
</evidence>
<accession>A0ABY1VLT1</accession>
<evidence type="ECO:0000256" key="6">
    <source>
        <dbReference type="ARBA" id="ARBA00023002"/>
    </source>
</evidence>
<dbReference type="Proteomes" id="UP000250006">
    <property type="component" value="Unassembled WGS sequence"/>
</dbReference>
<sequence length="238" mass="25502">MSGTKAAQQSVQEAVWESVEREARELRVGAIWAQDRSGVLGADGAMLWRVPADFKHFKAATLGGAVVMGRTTWESLGGRPLPGRLNLVLSRRPDWQPQLVEGAASGAVVPSRSAPVSPQVQVKRSLAEALAYAAQDVVAKGLPDPREGAYRELPRVWVIGGGSVYKQALNTGLVDELLVTELNLDVSGRTAALDAGLVVRAPQFDAASWQPGPMTDAAGTWRPVSGDAAWRVEHWLNH</sequence>
<evidence type="ECO:0000256" key="5">
    <source>
        <dbReference type="ARBA" id="ARBA00022857"/>
    </source>
</evidence>
<comment type="pathway">
    <text evidence="1">Cofactor biosynthesis; tetrahydrofolate biosynthesis; 5,6,7,8-tetrahydrofolate from 7,8-dihydrofolate: step 1/1.</text>
</comment>
<evidence type="ECO:0000256" key="2">
    <source>
        <dbReference type="ARBA" id="ARBA00009539"/>
    </source>
</evidence>
<organism evidence="8 9">
    <name type="scientific">Actinomyces bovis</name>
    <dbReference type="NCBI Taxonomy" id="1658"/>
    <lineage>
        <taxon>Bacteria</taxon>
        <taxon>Bacillati</taxon>
        <taxon>Actinomycetota</taxon>
        <taxon>Actinomycetes</taxon>
        <taxon>Actinomycetales</taxon>
        <taxon>Actinomycetaceae</taxon>
        <taxon>Actinomyces</taxon>
    </lineage>
</organism>
<dbReference type="RefSeq" id="WP_111836043.1">
    <property type="nucleotide sequence ID" value="NZ_UAPQ01000003.1"/>
</dbReference>
<gene>
    <name evidence="8" type="primary">folA</name>
    <name evidence="8" type="ORF">NCTC11535_00716</name>
</gene>
<proteinExistence type="inferred from homology"/>
<protein>
    <recommendedName>
        <fullName evidence="3">dihydrofolate reductase</fullName>
        <ecNumber evidence="3">1.5.1.3</ecNumber>
    </recommendedName>
</protein>
<dbReference type="InterPro" id="IPR001796">
    <property type="entry name" value="DHFR_dom"/>
</dbReference>
<comment type="similarity">
    <text evidence="2">Belongs to the dihydrofolate reductase family.</text>
</comment>
<evidence type="ECO:0000256" key="3">
    <source>
        <dbReference type="ARBA" id="ARBA00012856"/>
    </source>
</evidence>
<feature type="domain" description="DHFR" evidence="7">
    <location>
        <begin position="27"/>
        <end position="238"/>
    </location>
</feature>
<keyword evidence="4" id="KW-0554">One-carbon metabolism</keyword>
<keyword evidence="9" id="KW-1185">Reference proteome</keyword>
<dbReference type="PROSITE" id="PS51330">
    <property type="entry name" value="DHFR_2"/>
    <property type="match status" value="1"/>
</dbReference>
<dbReference type="PANTHER" id="PTHR48069:SF3">
    <property type="entry name" value="DIHYDROFOLATE REDUCTASE"/>
    <property type="match status" value="1"/>
</dbReference>
<evidence type="ECO:0000256" key="4">
    <source>
        <dbReference type="ARBA" id="ARBA00022563"/>
    </source>
</evidence>
<dbReference type="SUPFAM" id="SSF53597">
    <property type="entry name" value="Dihydrofolate reductase-like"/>
    <property type="match status" value="1"/>
</dbReference>
<dbReference type="Gene3D" id="3.40.430.10">
    <property type="entry name" value="Dihydrofolate Reductase, subunit A"/>
    <property type="match status" value="1"/>
</dbReference>
<evidence type="ECO:0000259" key="7">
    <source>
        <dbReference type="PROSITE" id="PS51330"/>
    </source>
</evidence>
<dbReference type="PRINTS" id="PR00070">
    <property type="entry name" value="DHFR"/>
</dbReference>
<name>A0ABY1VLT1_9ACTO</name>
<dbReference type="EC" id="1.5.1.3" evidence="3"/>
<dbReference type="GO" id="GO:0004146">
    <property type="term" value="F:dihydrofolate reductase activity"/>
    <property type="evidence" value="ECO:0007669"/>
    <property type="project" value="UniProtKB-EC"/>
</dbReference>
<dbReference type="CDD" id="cd00209">
    <property type="entry name" value="DHFR"/>
    <property type="match status" value="1"/>
</dbReference>
<evidence type="ECO:0000313" key="9">
    <source>
        <dbReference type="Proteomes" id="UP000250006"/>
    </source>
</evidence>
<dbReference type="Pfam" id="PF00186">
    <property type="entry name" value="DHFR_1"/>
    <property type="match status" value="1"/>
</dbReference>
<evidence type="ECO:0000256" key="1">
    <source>
        <dbReference type="ARBA" id="ARBA00004903"/>
    </source>
</evidence>
<keyword evidence="6 8" id="KW-0560">Oxidoreductase</keyword>
<dbReference type="InterPro" id="IPR024072">
    <property type="entry name" value="DHFR-like_dom_sf"/>
</dbReference>
<comment type="caution">
    <text evidence="8">The sequence shown here is derived from an EMBL/GenBank/DDBJ whole genome shotgun (WGS) entry which is preliminary data.</text>
</comment>
<keyword evidence="5" id="KW-0521">NADP</keyword>
<dbReference type="PANTHER" id="PTHR48069">
    <property type="entry name" value="DIHYDROFOLATE REDUCTASE"/>
    <property type="match status" value="1"/>
</dbReference>
<dbReference type="InterPro" id="IPR012259">
    <property type="entry name" value="DHFR"/>
</dbReference>